<protein>
    <recommendedName>
        <fullName evidence="2">DUF6249 domain-containing protein</fullName>
    </recommendedName>
</protein>
<evidence type="ECO:0000313" key="3">
    <source>
        <dbReference type="EMBL" id="AWV05994.1"/>
    </source>
</evidence>
<name>A0A2U9T4S7_9GAMM</name>
<keyword evidence="1" id="KW-1133">Transmembrane helix</keyword>
<keyword evidence="4" id="KW-1185">Reference proteome</keyword>
<dbReference type="RefSeq" id="WP_145985397.1">
    <property type="nucleotide sequence ID" value="NZ_CP029843.1"/>
</dbReference>
<proteinExistence type="predicted"/>
<gene>
    <name evidence="3" type="ORF">C9I47_0269</name>
</gene>
<dbReference type="Pfam" id="PF19762">
    <property type="entry name" value="DUF6249"/>
    <property type="match status" value="1"/>
</dbReference>
<dbReference type="KEGG" id="lmb:C9I47_0269"/>
<dbReference type="Proteomes" id="UP000249447">
    <property type="component" value="Chromosome"/>
</dbReference>
<feature type="transmembrane region" description="Helical" evidence="1">
    <location>
        <begin position="61"/>
        <end position="80"/>
    </location>
</feature>
<reference evidence="3 4" key="1">
    <citation type="submission" date="2018-05" db="EMBL/GenBank/DDBJ databases">
        <title>The complete genome of Lysobacter maris HZ9B, a marine bacterium antagonistic against terrestrial plant pathogens.</title>
        <authorList>
            <person name="Zhang X.-Q."/>
        </authorList>
    </citation>
    <scope>NUCLEOTIDE SEQUENCE [LARGE SCALE GENOMIC DNA]</scope>
    <source>
        <strain evidence="3 4">HZ9B</strain>
    </source>
</reference>
<organism evidence="3 4">
    <name type="scientific">Marilutibacter maris</name>
    <dbReference type="NCBI Taxonomy" id="1605891"/>
    <lineage>
        <taxon>Bacteria</taxon>
        <taxon>Pseudomonadati</taxon>
        <taxon>Pseudomonadota</taxon>
        <taxon>Gammaproteobacteria</taxon>
        <taxon>Lysobacterales</taxon>
        <taxon>Lysobacteraceae</taxon>
        <taxon>Marilutibacter</taxon>
    </lineage>
</organism>
<keyword evidence="1" id="KW-0472">Membrane</keyword>
<dbReference type="OrthoDB" id="5954762at2"/>
<keyword evidence="1" id="KW-0812">Transmembrane</keyword>
<dbReference type="InterPro" id="IPR046216">
    <property type="entry name" value="DUF6249"/>
</dbReference>
<evidence type="ECO:0000259" key="2">
    <source>
        <dbReference type="Pfam" id="PF19762"/>
    </source>
</evidence>
<evidence type="ECO:0000256" key="1">
    <source>
        <dbReference type="SAM" id="Phobius"/>
    </source>
</evidence>
<feature type="domain" description="DUF6249" evidence="2">
    <location>
        <begin position="4"/>
        <end position="107"/>
    </location>
</feature>
<feature type="transmembrane region" description="Helical" evidence="1">
    <location>
        <begin position="86"/>
        <end position="105"/>
    </location>
</feature>
<evidence type="ECO:0000313" key="4">
    <source>
        <dbReference type="Proteomes" id="UP000249447"/>
    </source>
</evidence>
<sequence>MADIIALFIPMVFAACIVIAIRVVVNARLRRRLAETHASEELVRLMFLSDQENSRLASLKWGIVLILTGIAFGIIDIANLTYDDPASYGVIFAAIGLGMVGYHLLQRQRD</sequence>
<feature type="transmembrane region" description="Helical" evidence="1">
    <location>
        <begin position="6"/>
        <end position="25"/>
    </location>
</feature>
<dbReference type="AlphaFoldDB" id="A0A2U9T4S7"/>
<accession>A0A2U9T4S7</accession>
<dbReference type="EMBL" id="CP029843">
    <property type="protein sequence ID" value="AWV05994.1"/>
    <property type="molecule type" value="Genomic_DNA"/>
</dbReference>